<protein>
    <submittedName>
        <fullName evidence="1">Uncharacterized protein</fullName>
    </submittedName>
</protein>
<proteinExistence type="predicted"/>
<dbReference type="AlphaFoldDB" id="D5UH48"/>
<name>D5UH48_CELFN</name>
<dbReference type="KEGG" id="cfl:Cfla_0333"/>
<keyword evidence="2" id="KW-1185">Reference proteome</keyword>
<dbReference type="eggNOG" id="ENOG50349ZY">
    <property type="taxonomic scope" value="Bacteria"/>
</dbReference>
<evidence type="ECO:0000313" key="1">
    <source>
        <dbReference type="EMBL" id="ADG73251.1"/>
    </source>
</evidence>
<organism evidence="1 2">
    <name type="scientific">Cellulomonas flavigena (strain ATCC 482 / DSM 20109 / BCRC 11376 / JCM 18109 / NBRC 3775 / NCIMB 8073 / NRS 134)</name>
    <dbReference type="NCBI Taxonomy" id="446466"/>
    <lineage>
        <taxon>Bacteria</taxon>
        <taxon>Bacillati</taxon>
        <taxon>Actinomycetota</taxon>
        <taxon>Actinomycetes</taxon>
        <taxon>Micrococcales</taxon>
        <taxon>Cellulomonadaceae</taxon>
        <taxon>Cellulomonas</taxon>
    </lineage>
</organism>
<dbReference type="RefSeq" id="WP_013115585.1">
    <property type="nucleotide sequence ID" value="NC_014151.1"/>
</dbReference>
<reference evidence="1 2" key="1">
    <citation type="journal article" date="2010" name="Stand. Genomic Sci.">
        <title>Complete genome sequence of Cellulomonas flavigena type strain (134).</title>
        <authorList>
            <person name="Abt B."/>
            <person name="Foster B."/>
            <person name="Lapidus A."/>
            <person name="Clum A."/>
            <person name="Sun H."/>
            <person name="Pukall R."/>
            <person name="Lucas S."/>
            <person name="Glavina Del Rio T."/>
            <person name="Nolan M."/>
            <person name="Tice H."/>
            <person name="Cheng J.F."/>
            <person name="Pitluck S."/>
            <person name="Liolios K."/>
            <person name="Ivanova N."/>
            <person name="Mavromatis K."/>
            <person name="Ovchinnikova G."/>
            <person name="Pati A."/>
            <person name="Goodwin L."/>
            <person name="Chen A."/>
            <person name="Palaniappan K."/>
            <person name="Land M."/>
            <person name="Hauser L."/>
            <person name="Chang Y.J."/>
            <person name="Jeffries C.D."/>
            <person name="Rohde M."/>
            <person name="Goker M."/>
            <person name="Woyke T."/>
            <person name="Bristow J."/>
            <person name="Eisen J.A."/>
            <person name="Markowitz V."/>
            <person name="Hugenholtz P."/>
            <person name="Kyrpides N.C."/>
            <person name="Klenk H.P."/>
        </authorList>
    </citation>
    <scope>NUCLEOTIDE SEQUENCE [LARGE SCALE GENOMIC DNA]</scope>
    <source>
        <strain evidence="2">ATCC 482 / DSM 20109 / BCRC 11376 / JCM 18109 / NBRC 3775 / NCIMB 8073 / NRS 134</strain>
    </source>
</reference>
<gene>
    <name evidence="1" type="ordered locus">Cfla_0333</name>
</gene>
<dbReference type="Proteomes" id="UP000000849">
    <property type="component" value="Chromosome"/>
</dbReference>
<dbReference type="EMBL" id="CP001964">
    <property type="protein sequence ID" value="ADG73251.1"/>
    <property type="molecule type" value="Genomic_DNA"/>
</dbReference>
<sequence>MPNLVVEIHVPMTPSPDVAGDEDPFFWIDDVEDRLAELEEDEELEVFDDGEEVDEEYVFFVTGAPRDRLLRAASDIALGVGMPTGVYAVLSTDDADEIGVGERVDLPVR</sequence>
<dbReference type="STRING" id="446466.Cfla_0333"/>
<evidence type="ECO:0000313" key="2">
    <source>
        <dbReference type="Proteomes" id="UP000000849"/>
    </source>
</evidence>
<dbReference type="HOGENOM" id="CLU_153832_0_0_11"/>
<accession>D5UH48</accession>